<feature type="compositionally biased region" description="Polar residues" evidence="1">
    <location>
        <begin position="504"/>
        <end position="514"/>
    </location>
</feature>
<keyword evidence="3" id="KW-1185">Reference proteome</keyword>
<feature type="compositionally biased region" description="Polar residues" evidence="1">
    <location>
        <begin position="262"/>
        <end position="274"/>
    </location>
</feature>
<feature type="region of interest" description="Disordered" evidence="1">
    <location>
        <begin position="494"/>
        <end position="525"/>
    </location>
</feature>
<dbReference type="EMBL" id="BMAR01000003">
    <property type="protein sequence ID" value="GFR42219.1"/>
    <property type="molecule type" value="Genomic_DNA"/>
</dbReference>
<sequence>MPRHRTQSQTGSSHIAQLCREGWIKLLRFCHEDCANDYWEQLAEAAERLLSCSSRVEKLSDLGSLWRSAESQLAFLGLYDRTLRALLSTDSVVSGDASDNAHRASSSRTLGDACTRVGIAMTKMLKQLFRFNCVEWRTCREVSWNGVGIMDVVASVARACIRSDMLPLLSRLVAQHWFTSVKEQLSWYEAIACLLESLLSFANRHSHDRDGGSSSTSSQGGSSGENSALIHELFQSLENSYLLEHLARGLLLHHKDATCGAASTSTNTQAPGNTSSSSPALGGAAGDALRCVLGAVEVQLLTCRKVSRDNALAAFCPLGECVQYLLVAHVAAQLHAAEAFEGAPIDDGRDLNVGGLGGGGSSSTATMYGLAADALPPILQQRCKCNRSGCKAGSDVLCTGFFHNIMLYWAAALKQDEETQQRQVIGPRAMLALSMRLAKVSLLWWQVSTGKPLKFRKDQAVSATGAAVPRAAEAGAPPPQQARRLTQKQMRKAAQQAKQVKQQNESVAAQSRAKQPQPGLLAPSSLRFRPQECPVLAMQALITAAEVMHYTAGRGRGRGRTGDRAGDGSSITAAAEVTSAGSMVGGNSADSNSTSRCNSGGAFAGSSSHTSGHSNTSGCSSSSNGGCGVVAVYPEEWWRDALASLDIVVEEPDSLEEACNVGYLFELLWLVIMHDYEGGYSHHRGLLLSSAVAANLGIAQPLGLVPCLERVLRRGLPQMPGLEVGLSQLFSSLINEEGARSLLLTVDAKQMVPFLVTTSKAVPVLVSKEVSSSDSTVDVMCSFAMYSVPKGLLDVMQLCGKVLALGATTSAQDVAAQEVPAAEVTSHGGASAPVLPGSVAIADSCRGCAAMAGHDRGANEASGDRDAGDSSDLPSISEVSTEAAERILLIGSVMAARRLPVVAATLPQVATRLLGTHTEIEEIVANMLLEWVPLLATSYLLALERHQAAAAAAWKQLLLVDMDIFSLVDVAVWATCRVAILAQGRLPIGPHNRPALPPVGPAVQAMLLAFPAEFAAAMAPRCAEMMAEPAGTGRSSSSSSGGARSKGGNGGGGGASRRGRLPVPSLVSVLRKGDHMFSEVSQRERIRRLLGDCGEEGRLSAMEEVRMGLETEHGCVAERLTPPHL</sequence>
<proteinExistence type="predicted"/>
<feature type="compositionally biased region" description="Low complexity" evidence="1">
    <location>
        <begin position="1028"/>
        <end position="1043"/>
    </location>
</feature>
<feature type="non-terminal residue" evidence="2">
    <location>
        <position position="1"/>
    </location>
</feature>
<feature type="region of interest" description="Disordered" evidence="1">
    <location>
        <begin position="262"/>
        <end position="281"/>
    </location>
</feature>
<evidence type="ECO:0000313" key="3">
    <source>
        <dbReference type="Proteomes" id="UP001054857"/>
    </source>
</evidence>
<dbReference type="AlphaFoldDB" id="A0AAD3DJ90"/>
<feature type="compositionally biased region" description="Low complexity" evidence="1">
    <location>
        <begin position="599"/>
        <end position="624"/>
    </location>
</feature>
<reference evidence="2 3" key="1">
    <citation type="journal article" date="2021" name="Sci. Rep.">
        <title>Genome sequencing of the multicellular alga Astrephomene provides insights into convergent evolution of germ-soma differentiation.</title>
        <authorList>
            <person name="Yamashita S."/>
            <person name="Yamamoto K."/>
            <person name="Matsuzaki R."/>
            <person name="Suzuki S."/>
            <person name="Yamaguchi H."/>
            <person name="Hirooka S."/>
            <person name="Minakuchi Y."/>
            <person name="Miyagishima S."/>
            <person name="Kawachi M."/>
            <person name="Toyoda A."/>
            <person name="Nozaki H."/>
        </authorList>
    </citation>
    <scope>NUCLEOTIDE SEQUENCE [LARGE SCALE GENOMIC DNA]</scope>
    <source>
        <strain evidence="2 3">NIES-4017</strain>
    </source>
</reference>
<protein>
    <submittedName>
        <fullName evidence="2">Uncharacterized protein</fullName>
    </submittedName>
</protein>
<feature type="region of interest" description="Disordered" evidence="1">
    <location>
        <begin position="582"/>
        <end position="624"/>
    </location>
</feature>
<evidence type="ECO:0000313" key="2">
    <source>
        <dbReference type="EMBL" id="GFR42219.1"/>
    </source>
</evidence>
<feature type="compositionally biased region" description="Low complexity" evidence="1">
    <location>
        <begin position="494"/>
        <end position="503"/>
    </location>
</feature>
<feature type="compositionally biased region" description="Gly residues" evidence="1">
    <location>
        <begin position="1044"/>
        <end position="1056"/>
    </location>
</feature>
<feature type="region of interest" description="Disordered" evidence="1">
    <location>
        <begin position="1028"/>
        <end position="1060"/>
    </location>
</feature>
<dbReference type="Proteomes" id="UP001054857">
    <property type="component" value="Unassembled WGS sequence"/>
</dbReference>
<name>A0AAD3DJ90_9CHLO</name>
<organism evidence="2 3">
    <name type="scientific">Astrephomene gubernaculifera</name>
    <dbReference type="NCBI Taxonomy" id="47775"/>
    <lineage>
        <taxon>Eukaryota</taxon>
        <taxon>Viridiplantae</taxon>
        <taxon>Chlorophyta</taxon>
        <taxon>core chlorophytes</taxon>
        <taxon>Chlorophyceae</taxon>
        <taxon>CS clade</taxon>
        <taxon>Chlamydomonadales</taxon>
        <taxon>Astrephomenaceae</taxon>
        <taxon>Astrephomene</taxon>
    </lineage>
</organism>
<feature type="compositionally biased region" description="Basic and acidic residues" evidence="1">
    <location>
        <begin position="855"/>
        <end position="868"/>
    </location>
</feature>
<accession>A0AAD3DJ90</accession>
<feature type="compositionally biased region" description="Polar residues" evidence="1">
    <location>
        <begin position="588"/>
        <end position="598"/>
    </location>
</feature>
<feature type="region of interest" description="Disordered" evidence="1">
    <location>
        <begin position="855"/>
        <end position="875"/>
    </location>
</feature>
<gene>
    <name evidence="2" type="ORF">Agub_g3112</name>
</gene>
<comment type="caution">
    <text evidence="2">The sequence shown here is derived from an EMBL/GenBank/DDBJ whole genome shotgun (WGS) entry which is preliminary data.</text>
</comment>
<evidence type="ECO:0000256" key="1">
    <source>
        <dbReference type="SAM" id="MobiDB-lite"/>
    </source>
</evidence>